<reference evidence="3 4" key="1">
    <citation type="submission" date="2020-02" db="EMBL/GenBank/DDBJ databases">
        <title>Complete genome sequence of Flavobacteriaceae bacterium.</title>
        <authorList>
            <person name="Kim S.-J."/>
            <person name="Kim Y.-S."/>
            <person name="Kim K.-H."/>
        </authorList>
    </citation>
    <scope>NUCLEOTIDE SEQUENCE [LARGE SCALE GENOMIC DNA]</scope>
    <source>
        <strain evidence="3 4">RR4-40</strain>
    </source>
</reference>
<dbReference type="SUPFAM" id="SSF69318">
    <property type="entry name" value="Integrin alpha N-terminal domain"/>
    <property type="match status" value="3"/>
</dbReference>
<dbReference type="PANTHER" id="PTHR16026:SF0">
    <property type="entry name" value="CARTILAGE ACIDIC PROTEIN 1"/>
    <property type="match status" value="1"/>
</dbReference>
<evidence type="ECO:0000256" key="1">
    <source>
        <dbReference type="ARBA" id="ARBA00022729"/>
    </source>
</evidence>
<organism evidence="3 4">
    <name type="scientific">Rasiella rasia</name>
    <dbReference type="NCBI Taxonomy" id="2744027"/>
    <lineage>
        <taxon>Bacteria</taxon>
        <taxon>Pseudomonadati</taxon>
        <taxon>Bacteroidota</taxon>
        <taxon>Flavobacteriia</taxon>
        <taxon>Flavobacteriales</taxon>
        <taxon>Flavobacteriaceae</taxon>
        <taxon>Rasiella</taxon>
    </lineage>
</organism>
<dbReference type="KEGG" id="mgel:G5B37_14110"/>
<dbReference type="InterPro" id="IPR013517">
    <property type="entry name" value="FG-GAP"/>
</dbReference>
<keyword evidence="4" id="KW-1185">Reference proteome</keyword>
<gene>
    <name evidence="3" type="ORF">G5B37_14110</name>
</gene>
<keyword evidence="1" id="KW-0732">Signal</keyword>
<sequence>MIDKIFSCILLSTIIGLFGSCNTDKANQTNSYAESPLFLLIDGKDSGIDFINTSKETPNRHFGYYEYFYNGSGVAIGDINNDGLQDVFFAGNDTPNALYLNEGDLTFKNISKKAGIVSDNWSTGVTMVDINQDGLLDIYVCNSGPDAVDALLANQLYINNGDETFTESAAAYGIADISFSSQAVFFDYDKDNDLDLLVVNHSDVKYGKGIQGWEKSLSEKSEAEYKKSCNTLFRNNGNNTFTDITKEAGLFRPGFGLGVSISDFDENGFLDIYISNDYFVPDFLFFNVGNGTFKEGIQARTAHTSFYAMGCDAADINNDGLIDISVVDMTPADHYRNKTLMESMDVDRFNYLVNNRQIIPQYMYNTLSVNRGRGIFSEVAHLSGVAQTDWSWATLLADLDNDMQKDMYVTNGFKRDIKDNDWRIDFIERKKKDGIDAEIYFEELKKANSLPIPNYGFKNNGKLSFANKTEDWGLQTPSFSNGAAYGDLDNDGDLDLVVNNLEDVAFVYQNTTSEKEEHHFIQFELTNPTAPNSVLNAQVKIYAGGQTQLVEYQFVRGYYSSMQPLAHFGLGANTKVDKAEILWTDGTVTTLQNPSINKKHTVDKSQSKSTVATTQPPKPYFMDAISRAKEVTYKHTENNFDDFNKEILLPHKQAALGPAIAVGDVNGDSFDDFYVGGALGQPAQLYTQSNVEGFVRSVQPSFINDAKYEDTGALFFDADADGDLDLYVASGGGGDVATNKKLLQDRLYLNDGFGNFSKNSNALPEITSSTMNVTANDWDGDGDLDLFVAGRTTPGNYPVAPQSYLLVNEKGIFKNKTKTLAPQLEWAGMITSSCWTDINKDGRKDLLVVGEWMGIKAFINTQTGFKDQSKALGLSETTGWWYSIVAADFDKDGDEDVLVGNVGLNNKFHPSTEKPLHIFANDFDDNGTQDIVLSKLYKGKLTPVRGKECSTQQMPYLQERFPSYSDFASSTLVEIYSQEKLDQALHYQATTFASLYLENNGDHFAISELPVEAQLSPINDMTVFDFDKDGNLDVVLGGNMYGTEVETPAYDAGKGLFLQGNGDGTFTSIFEVNKSGVYMPNDVKNLELIFISTEKRPAILVANNNSALQLLAWIR</sequence>
<dbReference type="InterPro" id="IPR027039">
    <property type="entry name" value="Crtac1"/>
</dbReference>
<dbReference type="PANTHER" id="PTHR16026">
    <property type="entry name" value="CARTILAGE ACIDIC PROTEIN 1"/>
    <property type="match status" value="1"/>
</dbReference>
<accession>A0A6G6GQA6</accession>
<proteinExistence type="predicted"/>
<feature type="domain" description="ASPIC/UnbV" evidence="2">
    <location>
        <begin position="536"/>
        <end position="600"/>
    </location>
</feature>
<dbReference type="Pfam" id="PF13517">
    <property type="entry name" value="FG-GAP_3"/>
    <property type="match status" value="4"/>
</dbReference>
<dbReference type="EMBL" id="CP049057">
    <property type="protein sequence ID" value="QIE60654.1"/>
    <property type="molecule type" value="Genomic_DNA"/>
</dbReference>
<dbReference type="Gene3D" id="2.130.10.130">
    <property type="entry name" value="Integrin alpha, N-terminal"/>
    <property type="match status" value="3"/>
</dbReference>
<dbReference type="RefSeq" id="WP_164680665.1">
    <property type="nucleotide sequence ID" value="NZ_CP049057.1"/>
</dbReference>
<dbReference type="PROSITE" id="PS51257">
    <property type="entry name" value="PROKAR_LIPOPROTEIN"/>
    <property type="match status" value="1"/>
</dbReference>
<dbReference type="AlphaFoldDB" id="A0A6G6GQA6"/>
<name>A0A6G6GQA6_9FLAO</name>
<dbReference type="Proteomes" id="UP000505306">
    <property type="component" value="Chromosome"/>
</dbReference>
<dbReference type="Pfam" id="PF07593">
    <property type="entry name" value="UnbV_ASPIC"/>
    <property type="match status" value="1"/>
</dbReference>
<evidence type="ECO:0000313" key="4">
    <source>
        <dbReference type="Proteomes" id="UP000505306"/>
    </source>
</evidence>
<protein>
    <submittedName>
        <fullName evidence="3">VCBS repeat-containing protein</fullName>
    </submittedName>
</protein>
<evidence type="ECO:0000259" key="2">
    <source>
        <dbReference type="Pfam" id="PF07593"/>
    </source>
</evidence>
<dbReference type="InterPro" id="IPR011519">
    <property type="entry name" value="UnbV_ASPIC"/>
</dbReference>
<evidence type="ECO:0000313" key="3">
    <source>
        <dbReference type="EMBL" id="QIE60654.1"/>
    </source>
</evidence>
<dbReference type="InterPro" id="IPR028994">
    <property type="entry name" value="Integrin_alpha_N"/>
</dbReference>